<name>A0ABP9WQU8_9GAMM</name>
<accession>A0ABP9WQU8</accession>
<proteinExistence type="predicted"/>
<organism evidence="1 2">
    <name type="scientific">Microbulbifer aestuariivivens</name>
    <dbReference type="NCBI Taxonomy" id="1908308"/>
    <lineage>
        <taxon>Bacteria</taxon>
        <taxon>Pseudomonadati</taxon>
        <taxon>Pseudomonadota</taxon>
        <taxon>Gammaproteobacteria</taxon>
        <taxon>Cellvibrionales</taxon>
        <taxon>Microbulbiferaceae</taxon>
        <taxon>Microbulbifer</taxon>
    </lineage>
</organism>
<reference evidence="1 2" key="1">
    <citation type="submission" date="2024-02" db="EMBL/GenBank/DDBJ databases">
        <title>Microbulbifer aestuariivivens NBRC 112533.</title>
        <authorList>
            <person name="Ichikawa N."/>
            <person name="Katano-Makiyama Y."/>
            <person name="Hidaka K."/>
        </authorList>
    </citation>
    <scope>NUCLEOTIDE SEQUENCE [LARGE SCALE GENOMIC DNA]</scope>
    <source>
        <strain evidence="1 2">NBRC 112533</strain>
    </source>
</reference>
<evidence type="ECO:0000313" key="1">
    <source>
        <dbReference type="EMBL" id="GAA5525465.1"/>
    </source>
</evidence>
<keyword evidence="2" id="KW-1185">Reference proteome</keyword>
<evidence type="ECO:0000313" key="2">
    <source>
        <dbReference type="Proteomes" id="UP001408594"/>
    </source>
</evidence>
<sequence>MRAGPQAQLLASGEYEYLRDGVSVPVYESWQLSRTARGLSLFSHREVPAASLVISAKACFAGAGLQRCYLQWCSGAALEPVAKAFYTATPAVSRYRYRGHGARTQSIDAQNAHFFPLMRVFAGGVIHGLAAGGGSGRVLVPWIHDPSMQQRLFEPEFSDRSVRQLGSEKDPRLDHFHYSGGRYESGADYWLLNGLLQEYRWQQGDAEWTVRLKNPAGVWPGEEVWGRISAAESA</sequence>
<gene>
    <name evidence="1" type="ORF">Maes01_02035</name>
</gene>
<protein>
    <submittedName>
        <fullName evidence="1">Uncharacterized protein</fullName>
    </submittedName>
</protein>
<dbReference type="EMBL" id="BAABRT010000015">
    <property type="protein sequence ID" value="GAA5525465.1"/>
    <property type="molecule type" value="Genomic_DNA"/>
</dbReference>
<dbReference type="Proteomes" id="UP001408594">
    <property type="component" value="Unassembled WGS sequence"/>
</dbReference>
<comment type="caution">
    <text evidence="1">The sequence shown here is derived from an EMBL/GenBank/DDBJ whole genome shotgun (WGS) entry which is preliminary data.</text>
</comment>